<gene>
    <name evidence="1" type="ORF">TZ90_00111</name>
</gene>
<reference evidence="1 2" key="1">
    <citation type="submission" date="2015-02" db="EMBL/GenBank/DDBJ databases">
        <title>Evolution of amylase-binding proteins of oral streptococcal species.</title>
        <authorList>
            <person name="Haase E.M."/>
        </authorList>
    </citation>
    <scope>NUCLEOTIDE SEQUENCE [LARGE SCALE GENOMIC DNA]</scope>
    <source>
        <strain evidence="1 2">OT25</strain>
    </source>
</reference>
<dbReference type="RefSeq" id="WP_045610904.1">
    <property type="nucleotide sequence ID" value="NZ_JYGP01000001.1"/>
</dbReference>
<comment type="caution">
    <text evidence="1">The sequence shown here is derived from an EMBL/GenBank/DDBJ whole genome shotgun (WGS) entry which is preliminary data.</text>
</comment>
<protein>
    <submittedName>
        <fullName evidence="1">Uncharacterized protein</fullName>
    </submittedName>
</protein>
<dbReference type="EMBL" id="JYGP01000001">
    <property type="protein sequence ID" value="KJQ69434.1"/>
    <property type="molecule type" value="Genomic_DNA"/>
</dbReference>
<proteinExistence type="predicted"/>
<dbReference type="PATRIC" id="fig|28037.212.peg.112"/>
<dbReference type="AlphaFoldDB" id="A0A0F2DGV7"/>
<evidence type="ECO:0000313" key="2">
    <source>
        <dbReference type="Proteomes" id="UP000033538"/>
    </source>
</evidence>
<name>A0A0F2DGV7_STRMT</name>
<sequence>MSETNKYQCCLYNKHYLELHELETEFYQDKFHTREKYKGKLLCPDCHKVQLAIKENNNGIFLSAYPKSTHDKTCEYLLSVASKKELQIFYESINPTSAERMLERILEDAPSSPITLLNQNSIQNANEYCPCKNTDSNKTIIRKYLPRRSLQLREMEEKDYLVMYYGKCKLFLVKNKFNDFYLRIFRDDESNKYLCSLKIPKKIFVFLEEKLRFIPNEKELQLENSRNKAVSAKLAFVAKIDKNGYYYNGVLTHSKLLNVFPN</sequence>
<evidence type="ECO:0000313" key="1">
    <source>
        <dbReference type="EMBL" id="KJQ69434.1"/>
    </source>
</evidence>
<dbReference type="Proteomes" id="UP000033538">
    <property type="component" value="Unassembled WGS sequence"/>
</dbReference>
<accession>A0A0F2DGV7</accession>
<organism evidence="1 2">
    <name type="scientific">Streptococcus mitis</name>
    <dbReference type="NCBI Taxonomy" id="28037"/>
    <lineage>
        <taxon>Bacteria</taxon>
        <taxon>Bacillati</taxon>
        <taxon>Bacillota</taxon>
        <taxon>Bacilli</taxon>
        <taxon>Lactobacillales</taxon>
        <taxon>Streptococcaceae</taxon>
        <taxon>Streptococcus</taxon>
        <taxon>Streptococcus mitis group</taxon>
    </lineage>
</organism>